<comment type="caution">
    <text evidence="1">The sequence shown here is derived from an EMBL/GenBank/DDBJ whole genome shotgun (WGS) entry which is preliminary data.</text>
</comment>
<name>A0A9P6NEV3_9BASI</name>
<dbReference type="Proteomes" id="UP000886653">
    <property type="component" value="Unassembled WGS sequence"/>
</dbReference>
<gene>
    <name evidence="1" type="ORF">CROQUDRAFT_93785</name>
</gene>
<dbReference type="OrthoDB" id="46189at2759"/>
<accession>A0A9P6NEV3</accession>
<keyword evidence="2" id="KW-1185">Reference proteome</keyword>
<dbReference type="AlphaFoldDB" id="A0A9P6NEV3"/>
<sequence>MDLLVELLKPGMGENGLEDVMGEDAGAVLMASSGDLSCGLAQDPFGWITKKE</sequence>
<dbReference type="EMBL" id="MU167275">
    <property type="protein sequence ID" value="KAG0145530.1"/>
    <property type="molecule type" value="Genomic_DNA"/>
</dbReference>
<proteinExistence type="predicted"/>
<organism evidence="1 2">
    <name type="scientific">Cronartium quercuum f. sp. fusiforme G11</name>
    <dbReference type="NCBI Taxonomy" id="708437"/>
    <lineage>
        <taxon>Eukaryota</taxon>
        <taxon>Fungi</taxon>
        <taxon>Dikarya</taxon>
        <taxon>Basidiomycota</taxon>
        <taxon>Pucciniomycotina</taxon>
        <taxon>Pucciniomycetes</taxon>
        <taxon>Pucciniales</taxon>
        <taxon>Coleosporiaceae</taxon>
        <taxon>Cronartium</taxon>
    </lineage>
</organism>
<protein>
    <submittedName>
        <fullName evidence="1">Uncharacterized protein</fullName>
    </submittedName>
</protein>
<evidence type="ECO:0000313" key="2">
    <source>
        <dbReference type="Proteomes" id="UP000886653"/>
    </source>
</evidence>
<reference evidence="1" key="1">
    <citation type="submission" date="2013-11" db="EMBL/GenBank/DDBJ databases">
        <title>Genome sequence of the fusiform rust pathogen reveals effectors for host alternation and coevolution with pine.</title>
        <authorList>
            <consortium name="DOE Joint Genome Institute"/>
            <person name="Smith K."/>
            <person name="Pendleton A."/>
            <person name="Kubisiak T."/>
            <person name="Anderson C."/>
            <person name="Salamov A."/>
            <person name="Aerts A."/>
            <person name="Riley R."/>
            <person name="Clum A."/>
            <person name="Lindquist E."/>
            <person name="Ence D."/>
            <person name="Campbell M."/>
            <person name="Kronenberg Z."/>
            <person name="Feau N."/>
            <person name="Dhillon B."/>
            <person name="Hamelin R."/>
            <person name="Burleigh J."/>
            <person name="Smith J."/>
            <person name="Yandell M."/>
            <person name="Nelson C."/>
            <person name="Grigoriev I."/>
            <person name="Davis J."/>
        </authorList>
    </citation>
    <scope>NUCLEOTIDE SEQUENCE</scope>
    <source>
        <strain evidence="1">G11</strain>
    </source>
</reference>
<evidence type="ECO:0000313" key="1">
    <source>
        <dbReference type="EMBL" id="KAG0145530.1"/>
    </source>
</evidence>